<dbReference type="CDD" id="cd01734">
    <property type="entry name" value="YlxS_C"/>
    <property type="match status" value="1"/>
</dbReference>
<reference evidence="6 7" key="1">
    <citation type="submission" date="2019-12" db="EMBL/GenBank/DDBJ databases">
        <title>Comparative genomics gives insights into the taxonomy of the Azoarcus-Aromatoleum group and reveals separate origins of nif in the plant-associated Azoarcus and non-plant-associated Aromatoleum sub-groups.</title>
        <authorList>
            <person name="Lafos M."/>
            <person name="Maluk M."/>
            <person name="Batista M."/>
            <person name="Junghare M."/>
            <person name="Carmona M."/>
            <person name="Faoro H."/>
            <person name="Cruz L.M."/>
            <person name="Battistoni F."/>
            <person name="De Souza E."/>
            <person name="Pedrosa F."/>
            <person name="Chen W.-M."/>
            <person name="Poole P.S."/>
            <person name="Dixon R.A."/>
            <person name="James E.K."/>
        </authorList>
    </citation>
    <scope>NUCLEOTIDE SEQUENCE [LARGE SCALE GENOMIC DNA]</scope>
    <source>
        <strain evidence="6 7">PbN1</strain>
    </source>
</reference>
<dbReference type="NCBIfam" id="NF000929">
    <property type="entry name" value="PRK00092.2-1"/>
    <property type="match status" value="1"/>
</dbReference>
<proteinExistence type="inferred from homology"/>
<keyword evidence="1 3" id="KW-0963">Cytoplasm</keyword>
<dbReference type="Proteomes" id="UP000633943">
    <property type="component" value="Unassembled WGS sequence"/>
</dbReference>
<dbReference type="Pfam" id="PF02576">
    <property type="entry name" value="RimP_N"/>
    <property type="match status" value="1"/>
</dbReference>
<dbReference type="Gene3D" id="3.30.300.70">
    <property type="entry name" value="RimP-like superfamily, N-terminal"/>
    <property type="match status" value="1"/>
</dbReference>
<dbReference type="HAMAP" id="MF_01077">
    <property type="entry name" value="RimP"/>
    <property type="match status" value="1"/>
</dbReference>
<comment type="function">
    <text evidence="3">Required for maturation of 30S ribosomal subunits.</text>
</comment>
<accession>A0ABX1NXG4</accession>
<organism evidence="6 7">
    <name type="scientific">Aromatoleum bremense</name>
    <dbReference type="NCBI Taxonomy" id="76115"/>
    <lineage>
        <taxon>Bacteria</taxon>
        <taxon>Pseudomonadati</taxon>
        <taxon>Pseudomonadota</taxon>
        <taxon>Betaproteobacteria</taxon>
        <taxon>Rhodocyclales</taxon>
        <taxon>Rhodocyclaceae</taxon>
        <taxon>Aromatoleum</taxon>
    </lineage>
</organism>
<name>A0ABX1NXG4_9RHOO</name>
<comment type="similarity">
    <text evidence="3">Belongs to the RimP family.</text>
</comment>
<dbReference type="SUPFAM" id="SSF75420">
    <property type="entry name" value="YhbC-like, N-terminal domain"/>
    <property type="match status" value="1"/>
</dbReference>
<dbReference type="SUPFAM" id="SSF74942">
    <property type="entry name" value="YhbC-like, C-terminal domain"/>
    <property type="match status" value="1"/>
</dbReference>
<evidence type="ECO:0000259" key="4">
    <source>
        <dbReference type="Pfam" id="PF02576"/>
    </source>
</evidence>
<dbReference type="PANTHER" id="PTHR33867">
    <property type="entry name" value="RIBOSOME MATURATION FACTOR RIMP"/>
    <property type="match status" value="1"/>
</dbReference>
<evidence type="ECO:0000256" key="1">
    <source>
        <dbReference type="ARBA" id="ARBA00022490"/>
    </source>
</evidence>
<dbReference type="InterPro" id="IPR036847">
    <property type="entry name" value="RimP_C_sf"/>
</dbReference>
<dbReference type="Pfam" id="PF17384">
    <property type="entry name" value="DUF150_C"/>
    <property type="match status" value="1"/>
</dbReference>
<evidence type="ECO:0000313" key="7">
    <source>
        <dbReference type="Proteomes" id="UP000633943"/>
    </source>
</evidence>
<dbReference type="InterPro" id="IPR003728">
    <property type="entry name" value="Ribosome_maturation_RimP"/>
</dbReference>
<evidence type="ECO:0000256" key="3">
    <source>
        <dbReference type="HAMAP-Rule" id="MF_01077"/>
    </source>
</evidence>
<evidence type="ECO:0000313" key="6">
    <source>
        <dbReference type="EMBL" id="NMG16235.1"/>
    </source>
</evidence>
<protein>
    <recommendedName>
        <fullName evidence="3">Ribosome maturation factor RimP</fullName>
    </recommendedName>
</protein>
<dbReference type="InterPro" id="IPR028998">
    <property type="entry name" value="RimP_C"/>
</dbReference>
<feature type="domain" description="Ribosome maturation factor RimP N-terminal" evidence="4">
    <location>
        <begin position="8"/>
        <end position="76"/>
    </location>
</feature>
<feature type="domain" description="Ribosome maturation factor RimP C-terminal" evidence="5">
    <location>
        <begin position="79"/>
        <end position="144"/>
    </location>
</feature>
<comment type="subcellular location">
    <subcellularLocation>
        <location evidence="3">Cytoplasm</location>
    </subcellularLocation>
</comment>
<comment type="caution">
    <text evidence="6">The sequence shown here is derived from an EMBL/GenBank/DDBJ whole genome shotgun (WGS) entry which is preliminary data.</text>
</comment>
<evidence type="ECO:0000256" key="2">
    <source>
        <dbReference type="ARBA" id="ARBA00022517"/>
    </source>
</evidence>
<gene>
    <name evidence="3 6" type="primary">rimP</name>
    <name evidence="6" type="ORF">GPA24_11895</name>
</gene>
<dbReference type="PANTHER" id="PTHR33867:SF1">
    <property type="entry name" value="RIBOSOME MATURATION FACTOR RIMP"/>
    <property type="match status" value="1"/>
</dbReference>
<evidence type="ECO:0000259" key="5">
    <source>
        <dbReference type="Pfam" id="PF17384"/>
    </source>
</evidence>
<dbReference type="EMBL" id="WTVP01000031">
    <property type="protein sequence ID" value="NMG16235.1"/>
    <property type="molecule type" value="Genomic_DNA"/>
</dbReference>
<keyword evidence="2 3" id="KW-0690">Ribosome biogenesis</keyword>
<sequence length="144" mass="16208">MEMDVEGLVEQVVSGLGFELVDFETSPKGRLMRVFIDSERGVTVDDCATVSNQLTRVFEVENVDYDRLEVSSPGLDRPLKKTADFERFAGDEVQVRLRMPIGNQRNFIGVLEGLSEGVVRLHTDKGDVAFPFDEIEKARLVPKF</sequence>
<keyword evidence="7" id="KW-1185">Reference proteome</keyword>
<dbReference type="InterPro" id="IPR035956">
    <property type="entry name" value="RimP_N_sf"/>
</dbReference>
<dbReference type="Gene3D" id="2.30.30.180">
    <property type="entry name" value="Ribosome maturation factor RimP, C-terminal domain"/>
    <property type="match status" value="1"/>
</dbReference>
<dbReference type="InterPro" id="IPR028989">
    <property type="entry name" value="RimP_N"/>
</dbReference>